<dbReference type="AlphaFoldDB" id="A0A2N3HLB5"/>
<proteinExistence type="predicted"/>
<dbReference type="InterPro" id="IPR045625">
    <property type="entry name" value="DUF6427"/>
</dbReference>
<comment type="caution">
    <text evidence="2">The sequence shown here is derived from an EMBL/GenBank/DDBJ whole genome shotgun (WGS) entry which is preliminary data.</text>
</comment>
<keyword evidence="3" id="KW-1185">Reference proteome</keyword>
<feature type="transmembrane region" description="Helical" evidence="1">
    <location>
        <begin position="46"/>
        <end position="64"/>
    </location>
</feature>
<feature type="transmembrane region" description="Helical" evidence="1">
    <location>
        <begin position="126"/>
        <end position="154"/>
    </location>
</feature>
<protein>
    <recommendedName>
        <fullName evidence="4">Beta-carotene 15,15'-monooxygenase</fullName>
    </recommendedName>
</protein>
<reference evidence="2 3" key="1">
    <citation type="submission" date="2017-12" db="EMBL/GenBank/DDBJ databases">
        <title>Confluentibacter flavum sp. nov., isolated from the saline lake.</title>
        <authorList>
            <person name="Yu L."/>
        </authorList>
    </citation>
    <scope>NUCLEOTIDE SEQUENCE [LARGE SCALE GENOMIC DNA]</scope>
    <source>
        <strain evidence="2 3">3B</strain>
    </source>
</reference>
<feature type="transmembrane region" description="Helical" evidence="1">
    <location>
        <begin position="264"/>
        <end position="281"/>
    </location>
</feature>
<name>A0A2N3HLB5_9FLAO</name>
<feature type="transmembrane region" description="Helical" evidence="1">
    <location>
        <begin position="161"/>
        <end position="182"/>
    </location>
</feature>
<dbReference type="Proteomes" id="UP000233435">
    <property type="component" value="Unassembled WGS sequence"/>
</dbReference>
<keyword evidence="1" id="KW-0472">Membrane</keyword>
<dbReference type="Pfam" id="PF19992">
    <property type="entry name" value="DUF6427"/>
    <property type="match status" value="1"/>
</dbReference>
<keyword evidence="1" id="KW-1133">Transmembrane helix</keyword>
<accession>A0A2N3HLB5</accession>
<feature type="transmembrane region" description="Helical" evidence="1">
    <location>
        <begin position="76"/>
        <end position="106"/>
    </location>
</feature>
<feature type="transmembrane region" description="Helical" evidence="1">
    <location>
        <begin position="12"/>
        <end position="34"/>
    </location>
</feature>
<sequence>MITSIFKKSKPINFIIVFFITLLAFITAKSKLVIEPVDASYIFEQIGLFLFCFVSVLLVNFIVSKHSLTKKNSYEILLFSLFLLAITQTTANTNILFANFFILLSLRRIISLRSMITPEKKLFDAAFWIAVASLFYFWAILFFIMIFAALFLYSVNNIKHWLIPFVGIAAVFVIAISVSIIYNDNFFGVFKSHPEVSYDFNKYNTPQFLIAITMLLSFGIWASLFYIQSIKNKKKAFRPAFKIIFLAIVVSFITVFLAPNKDGSEFLFMFAPLAIIITNYIETIQDKWFKEVFLLTLITVPFIILFL</sequence>
<evidence type="ECO:0000313" key="3">
    <source>
        <dbReference type="Proteomes" id="UP000233435"/>
    </source>
</evidence>
<evidence type="ECO:0000313" key="2">
    <source>
        <dbReference type="EMBL" id="PKQ45741.1"/>
    </source>
</evidence>
<feature type="transmembrane region" description="Helical" evidence="1">
    <location>
        <begin position="208"/>
        <end position="227"/>
    </location>
</feature>
<feature type="transmembrane region" description="Helical" evidence="1">
    <location>
        <begin position="288"/>
        <end position="306"/>
    </location>
</feature>
<organism evidence="2 3">
    <name type="scientific">Confluentibacter flavum</name>
    <dbReference type="NCBI Taxonomy" id="1909700"/>
    <lineage>
        <taxon>Bacteria</taxon>
        <taxon>Pseudomonadati</taxon>
        <taxon>Bacteroidota</taxon>
        <taxon>Flavobacteriia</taxon>
        <taxon>Flavobacteriales</taxon>
        <taxon>Flavobacteriaceae</taxon>
        <taxon>Confluentibacter</taxon>
    </lineage>
</organism>
<evidence type="ECO:0008006" key="4">
    <source>
        <dbReference type="Google" id="ProtNLM"/>
    </source>
</evidence>
<dbReference type="RefSeq" id="WP_106659130.1">
    <property type="nucleotide sequence ID" value="NZ_PJEO01000017.1"/>
</dbReference>
<keyword evidence="1" id="KW-0812">Transmembrane</keyword>
<evidence type="ECO:0000256" key="1">
    <source>
        <dbReference type="SAM" id="Phobius"/>
    </source>
</evidence>
<gene>
    <name evidence="2" type="ORF">CSW08_06650</name>
</gene>
<dbReference type="EMBL" id="PJEO01000017">
    <property type="protein sequence ID" value="PKQ45741.1"/>
    <property type="molecule type" value="Genomic_DNA"/>
</dbReference>
<feature type="transmembrane region" description="Helical" evidence="1">
    <location>
        <begin position="239"/>
        <end position="258"/>
    </location>
</feature>
<dbReference type="OrthoDB" id="1439867at2"/>